<accession>A0A6J6W1W2</accession>
<protein>
    <recommendedName>
        <fullName evidence="2">glutamate-5-semialdehyde dehydrogenase</fullName>
        <ecNumber evidence="2">1.2.1.41</ecNumber>
    </recommendedName>
</protein>
<dbReference type="InterPro" id="IPR000965">
    <property type="entry name" value="GPR_dom"/>
</dbReference>
<gene>
    <name evidence="9" type="ORF">UFOPK2958_00300</name>
</gene>
<dbReference type="InterPro" id="IPR012134">
    <property type="entry name" value="Glu-5-SA_DH"/>
</dbReference>
<evidence type="ECO:0000256" key="7">
    <source>
        <dbReference type="ARBA" id="ARBA00049024"/>
    </source>
</evidence>
<name>A0A6J6W1W2_9ZZZZ</name>
<dbReference type="FunFam" id="3.40.309.10:FF:000006">
    <property type="entry name" value="Gamma-glutamyl phosphate reductase"/>
    <property type="match status" value="1"/>
</dbReference>
<comment type="catalytic activity">
    <reaction evidence="7">
        <text>L-glutamate 5-semialdehyde + phosphate + NADP(+) = L-glutamyl 5-phosphate + NADPH + H(+)</text>
        <dbReference type="Rhea" id="RHEA:19541"/>
        <dbReference type="ChEBI" id="CHEBI:15378"/>
        <dbReference type="ChEBI" id="CHEBI:43474"/>
        <dbReference type="ChEBI" id="CHEBI:57783"/>
        <dbReference type="ChEBI" id="CHEBI:58066"/>
        <dbReference type="ChEBI" id="CHEBI:58274"/>
        <dbReference type="ChEBI" id="CHEBI:58349"/>
        <dbReference type="EC" id="1.2.1.41"/>
    </reaction>
</comment>
<evidence type="ECO:0000256" key="3">
    <source>
        <dbReference type="ARBA" id="ARBA00022605"/>
    </source>
</evidence>
<dbReference type="SUPFAM" id="SSF53720">
    <property type="entry name" value="ALDH-like"/>
    <property type="match status" value="1"/>
</dbReference>
<dbReference type="Gene3D" id="3.40.309.10">
    <property type="entry name" value="Aldehyde Dehydrogenase, Chain A, domain 2"/>
    <property type="match status" value="1"/>
</dbReference>
<dbReference type="InterPro" id="IPR016162">
    <property type="entry name" value="Ald_DH_N"/>
</dbReference>
<dbReference type="UniPathway" id="UPA00098">
    <property type="reaction ID" value="UER00360"/>
</dbReference>
<evidence type="ECO:0000313" key="9">
    <source>
        <dbReference type="EMBL" id="CAB4777639.1"/>
    </source>
</evidence>
<evidence type="ECO:0000256" key="1">
    <source>
        <dbReference type="ARBA" id="ARBA00004985"/>
    </source>
</evidence>
<comment type="pathway">
    <text evidence="1">Amino-acid biosynthesis; L-proline biosynthesis; L-glutamate 5-semialdehyde from L-glutamate: step 2/2.</text>
</comment>
<dbReference type="PANTHER" id="PTHR11063:SF8">
    <property type="entry name" value="DELTA-1-PYRROLINE-5-CARBOXYLATE SYNTHASE"/>
    <property type="match status" value="1"/>
</dbReference>
<feature type="domain" description="Aldehyde dehydrogenase" evidence="8">
    <location>
        <begin position="304"/>
        <end position="403"/>
    </location>
</feature>
<dbReference type="EC" id="1.2.1.41" evidence="2"/>
<evidence type="ECO:0000259" key="8">
    <source>
        <dbReference type="Pfam" id="PF00171"/>
    </source>
</evidence>
<dbReference type="HAMAP" id="MF_00412">
    <property type="entry name" value="ProA"/>
    <property type="match status" value="1"/>
</dbReference>
<evidence type="ECO:0000256" key="5">
    <source>
        <dbReference type="ARBA" id="ARBA00022857"/>
    </source>
</evidence>
<evidence type="ECO:0000256" key="4">
    <source>
        <dbReference type="ARBA" id="ARBA00022650"/>
    </source>
</evidence>
<dbReference type="Gene3D" id="3.40.605.10">
    <property type="entry name" value="Aldehyde Dehydrogenase, Chain A, domain 1"/>
    <property type="match status" value="1"/>
</dbReference>
<dbReference type="EMBL" id="CAFAAB010000020">
    <property type="protein sequence ID" value="CAB4777639.1"/>
    <property type="molecule type" value="Genomic_DNA"/>
</dbReference>
<keyword evidence="4" id="KW-0641">Proline biosynthesis</keyword>
<evidence type="ECO:0000256" key="2">
    <source>
        <dbReference type="ARBA" id="ARBA00013002"/>
    </source>
</evidence>
<dbReference type="CDD" id="cd07079">
    <property type="entry name" value="ALDH_F18-19_ProA-GPR"/>
    <property type="match status" value="1"/>
</dbReference>
<dbReference type="GO" id="GO:0050661">
    <property type="term" value="F:NADP binding"/>
    <property type="evidence" value="ECO:0007669"/>
    <property type="project" value="InterPro"/>
</dbReference>
<keyword evidence="5" id="KW-0521">NADP</keyword>
<dbReference type="InterPro" id="IPR016163">
    <property type="entry name" value="Ald_DH_C"/>
</dbReference>
<sequence>MTLASLHAQANDVRAAARVMATTDDQVRRDVVTTVADRLAHRVEAILAINAAEVAAYDGEAAGLDRLTLTAARIDGIVTALRTIAELDDPLGEVVETGRRPNGLEVSRVRVPLGVVGVIYENRPNVTMDVAALCLRSGNAAFLRGSSTAQQTNLALVSLWHEVLSEFALPTASVSLVADTSHETAATFMGLVGTIDCLIPRGGPRLIAAMREHARVPYVLDGDGNCHVYVDSDADLSMAAEIVRNAKMSRPGVCNAAESLLVHAAVADTFIPALTTILPGVEIRGDAAVCARLKSATPATTEDFATEFLGPIISVAVVGSIDEAIAHVAHYGTGHSEAIVSRDPVAQQRWIREVDAAAVVVNASTRFIDGGELGLGGEVGISTQKLHARGPMGLKELTCVKWVVVGKGHVR</sequence>
<dbReference type="Pfam" id="PF00171">
    <property type="entry name" value="Aldedh"/>
    <property type="match status" value="2"/>
</dbReference>
<dbReference type="InterPro" id="IPR016161">
    <property type="entry name" value="Ald_DH/histidinol_DH"/>
</dbReference>
<dbReference type="NCBIfam" id="NF001221">
    <property type="entry name" value="PRK00197.1"/>
    <property type="match status" value="1"/>
</dbReference>
<organism evidence="9">
    <name type="scientific">freshwater metagenome</name>
    <dbReference type="NCBI Taxonomy" id="449393"/>
    <lineage>
        <taxon>unclassified sequences</taxon>
        <taxon>metagenomes</taxon>
        <taxon>ecological metagenomes</taxon>
    </lineage>
</organism>
<proteinExistence type="inferred from homology"/>
<keyword evidence="3" id="KW-0028">Amino-acid biosynthesis</keyword>
<evidence type="ECO:0000256" key="6">
    <source>
        <dbReference type="ARBA" id="ARBA00023002"/>
    </source>
</evidence>
<dbReference type="InterPro" id="IPR015590">
    <property type="entry name" value="Aldehyde_DH_dom"/>
</dbReference>
<dbReference type="PANTHER" id="PTHR11063">
    <property type="entry name" value="GLUTAMATE SEMIALDEHYDE DEHYDROGENASE"/>
    <property type="match status" value="1"/>
</dbReference>
<dbReference type="GO" id="GO:0055129">
    <property type="term" value="P:L-proline biosynthetic process"/>
    <property type="evidence" value="ECO:0007669"/>
    <property type="project" value="UniProtKB-UniPathway"/>
</dbReference>
<dbReference type="AlphaFoldDB" id="A0A6J6W1W2"/>
<reference evidence="9" key="1">
    <citation type="submission" date="2020-05" db="EMBL/GenBank/DDBJ databases">
        <authorList>
            <person name="Chiriac C."/>
            <person name="Salcher M."/>
            <person name="Ghai R."/>
            <person name="Kavagutti S V."/>
        </authorList>
    </citation>
    <scope>NUCLEOTIDE SEQUENCE</scope>
</reference>
<dbReference type="PIRSF" id="PIRSF000151">
    <property type="entry name" value="GPR"/>
    <property type="match status" value="1"/>
</dbReference>
<dbReference type="NCBIfam" id="TIGR00407">
    <property type="entry name" value="proA"/>
    <property type="match status" value="1"/>
</dbReference>
<feature type="domain" description="Aldehyde dehydrogenase" evidence="8">
    <location>
        <begin position="10"/>
        <end position="276"/>
    </location>
</feature>
<dbReference type="GO" id="GO:0004350">
    <property type="term" value="F:glutamate-5-semialdehyde dehydrogenase activity"/>
    <property type="evidence" value="ECO:0007669"/>
    <property type="project" value="UniProtKB-EC"/>
</dbReference>
<keyword evidence="6" id="KW-0560">Oxidoreductase</keyword>